<dbReference type="AlphaFoldDB" id="A0A401G3W6"/>
<dbReference type="InterPro" id="IPR007730">
    <property type="entry name" value="SPOR-like_dom"/>
</dbReference>
<feature type="compositionally biased region" description="Low complexity" evidence="6">
    <location>
        <begin position="43"/>
        <end position="54"/>
    </location>
</feature>
<comment type="similarity">
    <text evidence="4 5">Belongs to the RlpA family.</text>
</comment>
<keyword evidence="4" id="KW-1003">Cell membrane</keyword>
<dbReference type="Pfam" id="PF03330">
    <property type="entry name" value="DPBB_1"/>
    <property type="match status" value="1"/>
</dbReference>
<dbReference type="CDD" id="cd22268">
    <property type="entry name" value="DPBB_RlpA-like"/>
    <property type="match status" value="1"/>
</dbReference>
<sequence length="282" mass="31038">MRTTGQTIRQLPEYAIIAGCLFFMALTSGCGSALRTPAPPPVAVAKKPAATEAPQAGEPDYYHLPGTPRPKPYKIGDKWYYPLAHAHGFKQQGVASWYGKAFHGRKTSNGEVYNMYGISAAHKILPLGTHVRVRNLKNGKTIDLRINDRGPFIPGRVIDLSYGAARHLGMIGPGTAPVEVIALGTVMPSAIHTGSAYKPVDYTQGNFTIQIGAFGDRKNAEQLIRDLNRFYRNAHIRETYSHHSQKTLYRVLVGRCSSLAQAEKYERVLQEKGFRGAFAIAE</sequence>
<dbReference type="GO" id="GO:0008932">
    <property type="term" value="F:lytic endotransglycosylase activity"/>
    <property type="evidence" value="ECO:0007669"/>
    <property type="project" value="UniProtKB-UniRule"/>
</dbReference>
<dbReference type="NCBIfam" id="TIGR00413">
    <property type="entry name" value="rlpA"/>
    <property type="match status" value="1"/>
</dbReference>
<dbReference type="HAMAP" id="MF_02071">
    <property type="entry name" value="RlpA"/>
    <property type="match status" value="1"/>
</dbReference>
<comment type="caution">
    <text evidence="8">The sequence shown here is derived from an EMBL/GenBank/DDBJ whole genome shotgun (WGS) entry which is preliminary data.</text>
</comment>
<name>A0A401G3W6_9BACT</name>
<dbReference type="EMBL" id="BEXT01000001">
    <property type="protein sequence ID" value="GBC63929.1"/>
    <property type="molecule type" value="Genomic_DNA"/>
</dbReference>
<feature type="domain" description="SPOR" evidence="7">
    <location>
        <begin position="201"/>
        <end position="282"/>
    </location>
</feature>
<proteinExistence type="inferred from homology"/>
<dbReference type="PANTHER" id="PTHR34183:SF1">
    <property type="entry name" value="ENDOLYTIC PEPTIDOGLYCAN TRANSGLYCOSYLASE RLPA"/>
    <property type="match status" value="1"/>
</dbReference>
<evidence type="ECO:0000256" key="3">
    <source>
        <dbReference type="ARBA" id="ARBA00023316"/>
    </source>
</evidence>
<dbReference type="PROSITE" id="PS51257">
    <property type="entry name" value="PROKAR_LIPOPROTEIN"/>
    <property type="match status" value="1"/>
</dbReference>
<dbReference type="Gene3D" id="3.30.70.1070">
    <property type="entry name" value="Sporulation related repeat"/>
    <property type="match status" value="1"/>
</dbReference>
<dbReference type="InterPro" id="IPR036680">
    <property type="entry name" value="SPOR-like_sf"/>
</dbReference>
<evidence type="ECO:0000256" key="4">
    <source>
        <dbReference type="HAMAP-Rule" id="MF_02071"/>
    </source>
</evidence>
<keyword evidence="4" id="KW-0472">Membrane</keyword>
<dbReference type="GO" id="GO:0071555">
    <property type="term" value="P:cell wall organization"/>
    <property type="evidence" value="ECO:0007669"/>
    <property type="project" value="UniProtKB-KW"/>
</dbReference>
<dbReference type="Gene3D" id="2.40.40.10">
    <property type="entry name" value="RlpA-like domain"/>
    <property type="match status" value="1"/>
</dbReference>
<dbReference type="PANTHER" id="PTHR34183">
    <property type="entry name" value="ENDOLYTIC PEPTIDOGLYCAN TRANSGLYCOSYLASE RLPA"/>
    <property type="match status" value="1"/>
</dbReference>
<dbReference type="InterPro" id="IPR009009">
    <property type="entry name" value="RlpA-like_DPBB"/>
</dbReference>
<dbReference type="GO" id="GO:0042834">
    <property type="term" value="F:peptidoglycan binding"/>
    <property type="evidence" value="ECO:0007669"/>
    <property type="project" value="InterPro"/>
</dbReference>
<comment type="subcellular location">
    <subcellularLocation>
        <location evidence="4">Cell membrane</location>
        <topology evidence="4">Lipid-anchor</topology>
    </subcellularLocation>
</comment>
<dbReference type="PROSITE" id="PS51724">
    <property type="entry name" value="SPOR"/>
    <property type="match status" value="1"/>
</dbReference>
<protein>
    <recommendedName>
        <fullName evidence="4">Probable endolytic peptidoglycan transglycosylase RlpA</fullName>
        <ecNumber evidence="4">4.2.2.-</ecNumber>
    </recommendedName>
</protein>
<comment type="function">
    <text evidence="4">Lytic transglycosylase with a strong preference for naked glycan strands that lack stem peptides.</text>
</comment>
<dbReference type="InterPro" id="IPR036908">
    <property type="entry name" value="RlpA-like_sf"/>
</dbReference>
<gene>
    <name evidence="4" type="primary">rlpA</name>
    <name evidence="8" type="ORF">DENIS_4929</name>
</gene>
<evidence type="ECO:0000313" key="8">
    <source>
        <dbReference type="EMBL" id="GBC63929.1"/>
    </source>
</evidence>
<reference evidence="9" key="1">
    <citation type="submission" date="2017-11" db="EMBL/GenBank/DDBJ databases">
        <authorList>
            <person name="Watanabe M."/>
            <person name="Kojima H."/>
        </authorList>
    </citation>
    <scope>NUCLEOTIDE SEQUENCE [LARGE SCALE GENOMIC DNA]</scope>
    <source>
        <strain evidence="9">Tokyo 01</strain>
    </source>
</reference>
<keyword evidence="4" id="KW-0449">Lipoprotein</keyword>
<evidence type="ECO:0000256" key="6">
    <source>
        <dbReference type="SAM" id="MobiDB-lite"/>
    </source>
</evidence>
<dbReference type="SUPFAM" id="SSF50685">
    <property type="entry name" value="Barwin-like endoglucanases"/>
    <property type="match status" value="1"/>
</dbReference>
<dbReference type="Pfam" id="PF05036">
    <property type="entry name" value="SPOR"/>
    <property type="match status" value="1"/>
</dbReference>
<keyword evidence="1" id="KW-0732">Signal</keyword>
<evidence type="ECO:0000259" key="7">
    <source>
        <dbReference type="PROSITE" id="PS51724"/>
    </source>
</evidence>
<organism evidence="8 9">
    <name type="scientific">Desulfonema ishimotonii</name>
    <dbReference type="NCBI Taxonomy" id="45657"/>
    <lineage>
        <taxon>Bacteria</taxon>
        <taxon>Pseudomonadati</taxon>
        <taxon>Thermodesulfobacteriota</taxon>
        <taxon>Desulfobacteria</taxon>
        <taxon>Desulfobacterales</taxon>
        <taxon>Desulfococcaceae</taxon>
        <taxon>Desulfonema</taxon>
    </lineage>
</organism>
<dbReference type="GO" id="GO:0000270">
    <property type="term" value="P:peptidoglycan metabolic process"/>
    <property type="evidence" value="ECO:0007669"/>
    <property type="project" value="UniProtKB-UniRule"/>
</dbReference>
<dbReference type="RefSeq" id="WP_124330949.1">
    <property type="nucleotide sequence ID" value="NZ_BEXT01000001.1"/>
</dbReference>
<keyword evidence="9" id="KW-1185">Reference proteome</keyword>
<evidence type="ECO:0000256" key="2">
    <source>
        <dbReference type="ARBA" id="ARBA00023239"/>
    </source>
</evidence>
<reference evidence="9" key="2">
    <citation type="submission" date="2019-01" db="EMBL/GenBank/DDBJ databases">
        <title>Genome sequence of Desulfonema ishimotonii strain Tokyo 01.</title>
        <authorList>
            <person name="Fukui M."/>
        </authorList>
    </citation>
    <scope>NUCLEOTIDE SEQUENCE [LARGE SCALE GENOMIC DNA]</scope>
    <source>
        <strain evidence="9">Tokyo 01</strain>
    </source>
</reference>
<dbReference type="InterPro" id="IPR034718">
    <property type="entry name" value="RlpA"/>
</dbReference>
<accession>A0A401G3W6</accession>
<feature type="region of interest" description="Disordered" evidence="6">
    <location>
        <begin position="41"/>
        <end position="67"/>
    </location>
</feature>
<keyword evidence="2 4" id="KW-0456">Lyase</keyword>
<evidence type="ECO:0000313" key="9">
    <source>
        <dbReference type="Proteomes" id="UP000288096"/>
    </source>
</evidence>
<keyword evidence="4" id="KW-0564">Palmitate</keyword>
<dbReference type="Proteomes" id="UP000288096">
    <property type="component" value="Unassembled WGS sequence"/>
</dbReference>
<evidence type="ECO:0000256" key="5">
    <source>
        <dbReference type="RuleBase" id="RU003495"/>
    </source>
</evidence>
<dbReference type="InterPro" id="IPR012997">
    <property type="entry name" value="RplA"/>
</dbReference>
<dbReference type="GO" id="GO:0005886">
    <property type="term" value="C:plasma membrane"/>
    <property type="evidence" value="ECO:0007669"/>
    <property type="project" value="UniProtKB-SubCell"/>
</dbReference>
<evidence type="ECO:0000256" key="1">
    <source>
        <dbReference type="ARBA" id="ARBA00022729"/>
    </source>
</evidence>
<dbReference type="EC" id="4.2.2.-" evidence="4"/>
<keyword evidence="3 4" id="KW-0961">Cell wall biogenesis/degradation</keyword>
<dbReference type="SUPFAM" id="SSF110997">
    <property type="entry name" value="Sporulation related repeat"/>
    <property type="match status" value="1"/>
</dbReference>
<dbReference type="OrthoDB" id="9779128at2"/>